<dbReference type="OrthoDB" id="688174at2759"/>
<comment type="caution">
    <text evidence="2">The sequence shown here is derived from an EMBL/GenBank/DDBJ whole genome shotgun (WGS) entry which is preliminary data.</text>
</comment>
<organism evidence="2 3">
    <name type="scientific">Digitaria exilis</name>
    <dbReference type="NCBI Taxonomy" id="1010633"/>
    <lineage>
        <taxon>Eukaryota</taxon>
        <taxon>Viridiplantae</taxon>
        <taxon>Streptophyta</taxon>
        <taxon>Embryophyta</taxon>
        <taxon>Tracheophyta</taxon>
        <taxon>Spermatophyta</taxon>
        <taxon>Magnoliopsida</taxon>
        <taxon>Liliopsida</taxon>
        <taxon>Poales</taxon>
        <taxon>Poaceae</taxon>
        <taxon>PACMAD clade</taxon>
        <taxon>Panicoideae</taxon>
        <taxon>Panicodae</taxon>
        <taxon>Paniceae</taxon>
        <taxon>Anthephorinae</taxon>
        <taxon>Digitaria</taxon>
    </lineage>
</organism>
<dbReference type="PANTHER" id="PTHR36480">
    <property type="entry name" value="OS06G0118900 PROTEIN-RELATED"/>
    <property type="match status" value="1"/>
</dbReference>
<proteinExistence type="predicted"/>
<evidence type="ECO:0000313" key="1">
    <source>
        <dbReference type="EMBL" id="KAF8668056.1"/>
    </source>
</evidence>
<dbReference type="EMBL" id="JACEFO010000913">
    <property type="protein sequence ID" value="KAF8752747.1"/>
    <property type="molecule type" value="Genomic_DNA"/>
</dbReference>
<dbReference type="AlphaFoldDB" id="A0A835FGG7"/>
<sequence length="187" mass="20887">MMIPRPSPSRRSARYYILAAVVAVLVAIAIVAAISISLSPAHISFSVANATLSYSSHTYNLTITANNTSRRRAEVAYDLMTAEIWSSQTTSFPKEISINQSLRAGQRQGPRSSVTFHVDIDYKQYDMTSDNSTDSENDRDCKVVVVAKVRFWIGHLPTKPYTVRGTCMHVNFLYNNASYFPVNCGMY</sequence>
<dbReference type="Proteomes" id="UP000636709">
    <property type="component" value="Unassembled WGS sequence"/>
</dbReference>
<dbReference type="PANTHER" id="PTHR36480:SF5">
    <property type="entry name" value="LATE EMBRYOGENESIS ABUNDANT PROTEIN LEA-2 SUBGROUP DOMAIN-CONTAINING PROTEIN"/>
    <property type="match status" value="1"/>
</dbReference>
<name>A0A835FGG7_9POAL</name>
<protein>
    <recommendedName>
        <fullName evidence="4">Late embryogenesis abundant protein LEA-2 subgroup domain-containing protein</fullName>
    </recommendedName>
</protein>
<evidence type="ECO:0008006" key="4">
    <source>
        <dbReference type="Google" id="ProtNLM"/>
    </source>
</evidence>
<reference evidence="2" key="1">
    <citation type="submission" date="2020-07" db="EMBL/GenBank/DDBJ databases">
        <title>Genome sequence and genetic diversity analysis of an under-domesticated orphan crop, white fonio (Digitaria exilis).</title>
        <authorList>
            <person name="Bennetzen J.L."/>
            <person name="Chen S."/>
            <person name="Ma X."/>
            <person name="Wang X."/>
            <person name="Yssel A.E.J."/>
            <person name="Chaluvadi S.R."/>
            <person name="Johnson M."/>
            <person name="Gangashetty P."/>
            <person name="Hamidou F."/>
            <person name="Sanogo M.D."/>
            <person name="Zwaenepoel A."/>
            <person name="Wallace J."/>
            <person name="Van De Peer Y."/>
            <person name="Van Deynze A."/>
        </authorList>
    </citation>
    <scope>NUCLEOTIDE SEQUENCE</scope>
    <source>
        <tissue evidence="2">Leaves</tissue>
    </source>
</reference>
<dbReference type="EMBL" id="JACEFO010002287">
    <property type="protein sequence ID" value="KAF8668056.1"/>
    <property type="molecule type" value="Genomic_DNA"/>
</dbReference>
<accession>A0A835FGG7</accession>
<gene>
    <name evidence="2" type="ORF">HU200_011858</name>
    <name evidence="1" type="ORF">HU200_052461</name>
</gene>
<evidence type="ECO:0000313" key="2">
    <source>
        <dbReference type="EMBL" id="KAF8752747.1"/>
    </source>
</evidence>
<keyword evidence="3" id="KW-1185">Reference proteome</keyword>
<evidence type="ECO:0000313" key="3">
    <source>
        <dbReference type="Proteomes" id="UP000636709"/>
    </source>
</evidence>